<reference evidence="2" key="1">
    <citation type="journal article" date="2020" name="Nature">
        <title>Giant virus diversity and host interactions through global metagenomics.</title>
        <authorList>
            <person name="Schulz F."/>
            <person name="Roux S."/>
            <person name="Paez-Espino D."/>
            <person name="Jungbluth S."/>
            <person name="Walsh D.A."/>
            <person name="Denef V.J."/>
            <person name="McMahon K.D."/>
            <person name="Konstantinidis K.T."/>
            <person name="Eloe-Fadrosh E.A."/>
            <person name="Kyrpides N.C."/>
            <person name="Woyke T."/>
        </authorList>
    </citation>
    <scope>NUCLEOTIDE SEQUENCE</scope>
    <source>
        <strain evidence="2">GVMAG-M-3300020187-37</strain>
    </source>
</reference>
<dbReference type="EMBL" id="MN739349">
    <property type="protein sequence ID" value="QHS99836.1"/>
    <property type="molecule type" value="Genomic_DNA"/>
</dbReference>
<name>A0A6C0C667_9ZZZZ</name>
<organism evidence="2">
    <name type="scientific">viral metagenome</name>
    <dbReference type="NCBI Taxonomy" id="1070528"/>
    <lineage>
        <taxon>unclassified sequences</taxon>
        <taxon>metagenomes</taxon>
        <taxon>organismal metagenomes</taxon>
    </lineage>
</organism>
<evidence type="ECO:0008006" key="3">
    <source>
        <dbReference type="Google" id="ProtNLM"/>
    </source>
</evidence>
<evidence type="ECO:0000313" key="2">
    <source>
        <dbReference type="EMBL" id="QHS99836.1"/>
    </source>
</evidence>
<feature type="region of interest" description="Disordered" evidence="1">
    <location>
        <begin position="249"/>
        <end position="276"/>
    </location>
</feature>
<evidence type="ECO:0000256" key="1">
    <source>
        <dbReference type="SAM" id="MobiDB-lite"/>
    </source>
</evidence>
<protein>
    <recommendedName>
        <fullName evidence="3">K Homology domain-containing protein</fullName>
    </recommendedName>
</protein>
<accession>A0A6C0C667</accession>
<proteinExistence type="predicted"/>
<dbReference type="AlphaFoldDB" id="A0A6C0C667"/>
<feature type="compositionally biased region" description="Polar residues" evidence="1">
    <location>
        <begin position="258"/>
        <end position="268"/>
    </location>
</feature>
<sequence>MAASQPCIKKFTLPIEVADIGRLIGPKGTSLKTHVVNKSVKIYKSENDIDEQTKVPLNINISKEDNIVFATITVDNDTLLEIVIKNMLKHTDIFMKKKQNDGKPKVIKHIFKTKMESHHVGKYVGSKGKNIKNIKALCEEKITESKIDATSVRVNICDDRFLKKGSYNKLFNIKNDVPTENQVLITVSCIYGGNPNDIFKAVKPIIIDSVVNLFPKEEQVFSVEVDFLEDTYDISLEVKDQASVFLDNMDAEPRYEPQSPTYEPQSPTYEPPSPSA</sequence>